<dbReference type="GO" id="GO:0005524">
    <property type="term" value="F:ATP binding"/>
    <property type="evidence" value="ECO:0007669"/>
    <property type="project" value="UniProtKB-KW"/>
</dbReference>
<feature type="transmembrane region" description="Helical" evidence="13">
    <location>
        <begin position="764"/>
        <end position="794"/>
    </location>
</feature>
<accession>A0A9W7ZZV8</accession>
<evidence type="ECO:0000313" key="17">
    <source>
        <dbReference type="Proteomes" id="UP001150538"/>
    </source>
</evidence>
<keyword evidence="3" id="KW-0813">Transport</keyword>
<keyword evidence="8" id="KW-1278">Translocase</keyword>
<evidence type="ECO:0000256" key="13">
    <source>
        <dbReference type="SAM" id="Phobius"/>
    </source>
</evidence>
<feature type="transmembrane region" description="Helical" evidence="13">
    <location>
        <begin position="78"/>
        <end position="107"/>
    </location>
</feature>
<reference evidence="16" key="1">
    <citation type="submission" date="2022-07" db="EMBL/GenBank/DDBJ databases">
        <title>Phylogenomic reconstructions and comparative analyses of Kickxellomycotina fungi.</title>
        <authorList>
            <person name="Reynolds N.K."/>
            <person name="Stajich J.E."/>
            <person name="Barry K."/>
            <person name="Grigoriev I.V."/>
            <person name="Crous P."/>
            <person name="Smith M.E."/>
        </authorList>
    </citation>
    <scope>NUCLEOTIDE SEQUENCE</scope>
    <source>
        <strain evidence="16">NBRC 100468</strain>
    </source>
</reference>
<comment type="similarity">
    <text evidence="2">Belongs to the ABC transporter superfamily. ABCB family. Multidrug resistance exporter (TC 3.A.1.201) subfamily.</text>
</comment>
<dbReference type="CDD" id="cd18577">
    <property type="entry name" value="ABC_6TM_Pgp_ABCB1_D1_like"/>
    <property type="match status" value="1"/>
</dbReference>
<evidence type="ECO:0000259" key="15">
    <source>
        <dbReference type="PROSITE" id="PS50929"/>
    </source>
</evidence>
<dbReference type="InterPro" id="IPR027417">
    <property type="entry name" value="P-loop_NTPase"/>
</dbReference>
<dbReference type="Gene3D" id="3.40.50.300">
    <property type="entry name" value="P-loop containing nucleotide triphosphate hydrolases"/>
    <property type="match status" value="2"/>
</dbReference>
<dbReference type="InterPro" id="IPR036640">
    <property type="entry name" value="ABC1_TM_sf"/>
</dbReference>
<dbReference type="Pfam" id="PF00664">
    <property type="entry name" value="ABC_membrane"/>
    <property type="match status" value="2"/>
</dbReference>
<feature type="domain" description="ABC transporter" evidence="14">
    <location>
        <begin position="427"/>
        <end position="668"/>
    </location>
</feature>
<feature type="domain" description="ABC transporter" evidence="14">
    <location>
        <begin position="1087"/>
        <end position="1323"/>
    </location>
</feature>
<dbReference type="OrthoDB" id="6500128at2759"/>
<gene>
    <name evidence="16" type="ORF">H4219_001622</name>
</gene>
<dbReference type="InterPro" id="IPR011527">
    <property type="entry name" value="ABC1_TM_dom"/>
</dbReference>
<evidence type="ECO:0000256" key="4">
    <source>
        <dbReference type="ARBA" id="ARBA00022692"/>
    </source>
</evidence>
<dbReference type="InterPro" id="IPR003439">
    <property type="entry name" value="ABC_transporter-like_ATP-bd"/>
</dbReference>
<evidence type="ECO:0000256" key="2">
    <source>
        <dbReference type="ARBA" id="ARBA00007577"/>
    </source>
</evidence>
<keyword evidence="9 13" id="KW-1133">Transmembrane helix</keyword>
<dbReference type="InterPro" id="IPR017871">
    <property type="entry name" value="ABC_transporter-like_CS"/>
</dbReference>
<dbReference type="GO" id="GO:0016887">
    <property type="term" value="F:ATP hydrolysis activity"/>
    <property type="evidence" value="ECO:0007669"/>
    <property type="project" value="InterPro"/>
</dbReference>
<dbReference type="EMBL" id="JANBPU010000019">
    <property type="protein sequence ID" value="KAJ1919961.1"/>
    <property type="molecule type" value="Genomic_DNA"/>
</dbReference>
<dbReference type="Gene3D" id="1.20.1560.10">
    <property type="entry name" value="ABC transporter type 1, transmembrane domain"/>
    <property type="match status" value="1"/>
</dbReference>
<dbReference type="GO" id="GO:0015421">
    <property type="term" value="F:ABC-type oligopeptide transporter activity"/>
    <property type="evidence" value="ECO:0007669"/>
    <property type="project" value="TreeGrafter"/>
</dbReference>
<feature type="transmembrane region" description="Helical" evidence="13">
    <location>
        <begin position="150"/>
        <end position="173"/>
    </location>
</feature>
<feature type="transmembrane region" description="Helical" evidence="13">
    <location>
        <begin position="883"/>
        <end position="904"/>
    </location>
</feature>
<keyword evidence="17" id="KW-1185">Reference proteome</keyword>
<dbReference type="InterPro" id="IPR003593">
    <property type="entry name" value="AAA+_ATPase"/>
</dbReference>
<evidence type="ECO:0000256" key="1">
    <source>
        <dbReference type="ARBA" id="ARBA00004141"/>
    </source>
</evidence>
<feature type="compositionally biased region" description="Low complexity" evidence="12">
    <location>
        <begin position="37"/>
        <end position="48"/>
    </location>
</feature>
<dbReference type="FunFam" id="1.20.1560.10:FF:000018">
    <property type="entry name" value="ATP-binding cassette subfamily B member 11"/>
    <property type="match status" value="1"/>
</dbReference>
<sequence length="1330" mass="145466">MPENINNSSSNELTRSHSPAETINKYDRNNDNDSNKEVTSSSVKSSGSKKVEKEKGPLESYPPVSYLQLFRFADTLDIILILLGTFMSIVVGVGRPAFILVFCRVIGDFVSYPKVLEQYNSAPDHSDPTIVELKSNADHNLDHSTRQSCWYILGIGLAVWVAGFLMSACWNIAAERQTERIRSLYYRSILRQNIAWFDKVSAGDLTSRISGDIVLIHNAIGEKVGFVLQFTSVFIAGLIIAFVETWKVSLVVCAIMPFLIGSVIIMSTAISKLSGKTQDKYAAAGSIANEVLSSIRTVMAFNSQDRELQRYDNEIVKAYKFSFKKGIISGICIGFVMFTIFAAYCLGYWFGSTRIWAGEVSVAELVAAFSLLLVGGFSLGSAAPNLTHVSIGRGAASHVFGVIDQYSPIDAVDDSNGISADQVEGSIEFRNINFAYPARTDVPILRNFSLSIKPGEKVALVGGSGSGKSTTVSLVERFYDPDEGQVFIDGIDIKEYNVRSLRQQLGMVTQEPVLFSTTIYQNIVWGAVNPETDPPTREHVIAAAQAANAHSFISRLPEGYDTVVGEGGALLSGGQKQRIAIARALIRNPKILLLDEATSALDTESERLVQDALDRISKSRTTITIAHRLSTIRSADRICVICEGQVLESGTHDELVEQDGEYAAMVKAQELRQKAHDKVVAGAAGGDGDVDIERLVAEEVDRTKSIARRASTHQTTKSTGDLQQQEKLDGPGKFVIISPEKNKETSLRKLVSVFWSNKSEISAFIYGTLGAIVDGAAFPAFAVVLSKILIVFSFTDEHEFKTKSRMYSLLFLAFGGIDFLALTLRVMFFTIGSEKLTRKIRYLSFKAFLRQEAGYFDNEQNGTGALTARLATEAEHVNNFGTYVIPAIIACISSVVTGIIISFISDWRMSLIILALLPLNAYSQYFVMQAQSGASKSMSNAQREAGKAAAETISSIKTVASLTREHTFISIFNQSNGDAALKERMPTYISAFGYGFSQASMLLIYPLLFFVGTRFVLGGSLTIERMFLVMFALMFTDNALGQMCQQTQNYSNGVVAASDVYDLIHRETAIDGTNDEGKSPEKFTGKANLQDVEFAYPIRPKARILHGISLEAKPGQTVALVGGSGSGKSTTVALLQRLYDVSEGGAFVEDIDVRDWNIHSLRDHISIVSQEPTLFNMSIAENISYGKTNATIQEIEAAARDANIYDFIQDLPDGLDTKVGQKGGQISGGQKQRIAIARAMIRNPKLLLLDEATSALDSKSERVVQAVLDKAKLGRTTVIIAHRLSTIQDSDLIVVFQRGNIIEKGTHDELLKKNGVYAGLVQQQSLEVTH</sequence>
<evidence type="ECO:0000256" key="9">
    <source>
        <dbReference type="ARBA" id="ARBA00022989"/>
    </source>
</evidence>
<proteinExistence type="inferred from homology"/>
<feature type="compositionally biased region" description="Polar residues" evidence="12">
    <location>
        <begin position="1"/>
        <end position="21"/>
    </location>
</feature>
<keyword evidence="4 13" id="KW-0812">Transmembrane</keyword>
<dbReference type="FunFam" id="3.40.50.300:FF:000479">
    <property type="entry name" value="Multidrug resistance protein 1A"/>
    <property type="match status" value="1"/>
</dbReference>
<feature type="transmembrane region" description="Helical" evidence="13">
    <location>
        <begin position="249"/>
        <end position="270"/>
    </location>
</feature>
<evidence type="ECO:0000256" key="12">
    <source>
        <dbReference type="SAM" id="MobiDB-lite"/>
    </source>
</evidence>
<evidence type="ECO:0000259" key="14">
    <source>
        <dbReference type="PROSITE" id="PS50893"/>
    </source>
</evidence>
<dbReference type="InterPro" id="IPR039421">
    <property type="entry name" value="Type_1_exporter"/>
</dbReference>
<feature type="transmembrane region" description="Helical" evidence="13">
    <location>
        <begin position="806"/>
        <end position="831"/>
    </location>
</feature>
<evidence type="ECO:0000256" key="8">
    <source>
        <dbReference type="ARBA" id="ARBA00022967"/>
    </source>
</evidence>
<evidence type="ECO:0000256" key="5">
    <source>
        <dbReference type="ARBA" id="ARBA00022737"/>
    </source>
</evidence>
<dbReference type="PANTHER" id="PTHR43394">
    <property type="entry name" value="ATP-DEPENDENT PERMEASE MDL1, MITOCHONDRIAL"/>
    <property type="match status" value="1"/>
</dbReference>
<protein>
    <submittedName>
        <fullName evidence="16">Uncharacterized protein</fullName>
    </submittedName>
</protein>
<evidence type="ECO:0000256" key="10">
    <source>
        <dbReference type="ARBA" id="ARBA00023136"/>
    </source>
</evidence>
<keyword evidence="5" id="KW-0677">Repeat</keyword>
<keyword evidence="10 13" id="KW-0472">Membrane</keyword>
<dbReference type="FunFam" id="3.40.50.300:FF:000251">
    <property type="entry name" value="ABC transporter B family member 19"/>
    <property type="match status" value="1"/>
</dbReference>
<keyword evidence="11" id="KW-0325">Glycoprotein</keyword>
<dbReference type="Proteomes" id="UP001150538">
    <property type="component" value="Unassembled WGS sequence"/>
</dbReference>
<evidence type="ECO:0000313" key="16">
    <source>
        <dbReference type="EMBL" id="KAJ1919961.1"/>
    </source>
</evidence>
<dbReference type="CDD" id="cd18578">
    <property type="entry name" value="ABC_6TM_Pgp_ABCB1_D2_like"/>
    <property type="match status" value="1"/>
</dbReference>
<dbReference type="SUPFAM" id="SSF90123">
    <property type="entry name" value="ABC transporter transmembrane region"/>
    <property type="match status" value="2"/>
</dbReference>
<dbReference type="PROSITE" id="PS50893">
    <property type="entry name" value="ABC_TRANSPORTER_2"/>
    <property type="match status" value="2"/>
</dbReference>
<feature type="transmembrane region" description="Helical" evidence="13">
    <location>
        <begin position="327"/>
        <end position="350"/>
    </location>
</feature>
<keyword evidence="7" id="KW-0067">ATP-binding</keyword>
<name>A0A9W7ZZV8_9FUNG</name>
<feature type="domain" description="ABC transmembrane type-1" evidence="15">
    <location>
        <begin position="82"/>
        <end position="387"/>
    </location>
</feature>
<dbReference type="CDD" id="cd03249">
    <property type="entry name" value="ABC_MTABC3_MDL1_MDL2"/>
    <property type="match status" value="2"/>
</dbReference>
<evidence type="ECO:0000256" key="6">
    <source>
        <dbReference type="ARBA" id="ARBA00022741"/>
    </source>
</evidence>
<dbReference type="PROSITE" id="PS50929">
    <property type="entry name" value="ABC_TM1F"/>
    <property type="match status" value="2"/>
</dbReference>
<feature type="region of interest" description="Disordered" evidence="12">
    <location>
        <begin position="1"/>
        <end position="58"/>
    </location>
</feature>
<keyword evidence="6" id="KW-0547">Nucleotide-binding</keyword>
<evidence type="ECO:0000256" key="11">
    <source>
        <dbReference type="ARBA" id="ARBA00023180"/>
    </source>
</evidence>
<dbReference type="SUPFAM" id="SSF52540">
    <property type="entry name" value="P-loop containing nucleoside triphosphate hydrolases"/>
    <property type="match status" value="2"/>
</dbReference>
<feature type="transmembrane region" description="Helical" evidence="13">
    <location>
        <begin position="224"/>
        <end position="243"/>
    </location>
</feature>
<dbReference type="PANTHER" id="PTHR43394:SF27">
    <property type="entry name" value="ATP-DEPENDENT TRANSLOCASE ABCB1-LIKE"/>
    <property type="match status" value="1"/>
</dbReference>
<dbReference type="Pfam" id="PF00005">
    <property type="entry name" value="ABC_tran"/>
    <property type="match status" value="2"/>
</dbReference>
<dbReference type="GO" id="GO:0090374">
    <property type="term" value="P:oligopeptide export from mitochondrion"/>
    <property type="evidence" value="ECO:0007669"/>
    <property type="project" value="TreeGrafter"/>
</dbReference>
<comment type="caution">
    <text evidence="16">The sequence shown here is derived from an EMBL/GenBank/DDBJ whole genome shotgun (WGS) entry which is preliminary data.</text>
</comment>
<feature type="domain" description="ABC transmembrane type-1" evidence="15">
    <location>
        <begin position="767"/>
        <end position="1052"/>
    </location>
</feature>
<evidence type="ECO:0000256" key="3">
    <source>
        <dbReference type="ARBA" id="ARBA00022448"/>
    </source>
</evidence>
<feature type="compositionally biased region" description="Basic and acidic residues" evidence="12">
    <location>
        <begin position="24"/>
        <end position="36"/>
    </location>
</feature>
<evidence type="ECO:0000256" key="7">
    <source>
        <dbReference type="ARBA" id="ARBA00022840"/>
    </source>
</evidence>
<comment type="subcellular location">
    <subcellularLocation>
        <location evidence="1">Membrane</location>
        <topology evidence="1">Multi-pass membrane protein</topology>
    </subcellularLocation>
</comment>
<dbReference type="SMART" id="SM00382">
    <property type="entry name" value="AAA"/>
    <property type="match status" value="2"/>
</dbReference>
<dbReference type="PROSITE" id="PS00211">
    <property type="entry name" value="ABC_TRANSPORTER_1"/>
    <property type="match status" value="2"/>
</dbReference>
<dbReference type="GO" id="GO:0005743">
    <property type="term" value="C:mitochondrial inner membrane"/>
    <property type="evidence" value="ECO:0007669"/>
    <property type="project" value="TreeGrafter"/>
</dbReference>
<organism evidence="16 17">
    <name type="scientific">Mycoemilia scoparia</name>
    <dbReference type="NCBI Taxonomy" id="417184"/>
    <lineage>
        <taxon>Eukaryota</taxon>
        <taxon>Fungi</taxon>
        <taxon>Fungi incertae sedis</taxon>
        <taxon>Zoopagomycota</taxon>
        <taxon>Kickxellomycotina</taxon>
        <taxon>Kickxellomycetes</taxon>
        <taxon>Kickxellales</taxon>
        <taxon>Kickxellaceae</taxon>
        <taxon>Mycoemilia</taxon>
    </lineage>
</organism>